<reference evidence="1 2" key="1">
    <citation type="journal article" date="2013" name="Genome Announc.">
        <title>Complete genome sequence of Myxococcus stipitatus strain DSM 14675, a fruiting myxobacterium.</title>
        <authorList>
            <person name="Huntley S."/>
            <person name="Kneip S."/>
            <person name="Treuner-Lange A."/>
            <person name="Sogaard-Andersen L."/>
        </authorList>
    </citation>
    <scope>NUCLEOTIDE SEQUENCE [LARGE SCALE GENOMIC DNA]</scope>
    <source>
        <strain evidence="2">DSM 14675 / JCM 12634 / Mx s8</strain>
    </source>
</reference>
<proteinExistence type="predicted"/>
<gene>
    <name evidence="1" type="ordered locus">MYSTI_00859</name>
</gene>
<dbReference type="EMBL" id="CP004025">
    <property type="protein sequence ID" value="AGC42208.1"/>
    <property type="molecule type" value="Genomic_DNA"/>
</dbReference>
<dbReference type="HOGENOM" id="CLU_030718_0_0_7"/>
<dbReference type="Pfam" id="PF09533">
    <property type="entry name" value="DUF2380"/>
    <property type="match status" value="1"/>
</dbReference>
<dbReference type="STRING" id="1278073.MYSTI_00859"/>
<evidence type="ECO:0000313" key="1">
    <source>
        <dbReference type="EMBL" id="AGC42208.1"/>
    </source>
</evidence>
<sequence>MTHVGPGASGSRDEVTGTRLAVLAAIEEVTASMNDSGDVLSRLAAQPSAFGGRGLTGVFTRYLDHGVDQSRWLRGALSGATTLTDVASAVDDADMEQGLLRMTGPRLQAALFGSLLLTTWADFLQLGDAVLRQCPTCGSEKLFADLHRVQGLMKPALAELASLDPERVEAAATAMPELMGTLTREFATISAEARSAMQVGAKVVAAAQLLELVAMVSTLKMSLPRLPPAAPATVGVGFVMSSGGVMTGSRLVVSAEWVEMMRRLVQAGVLSVPVVSAAIRIQGGQVLMAQAHQDLPKGVRDALGDSPEVRGMHVTGKAGAGMAEAPKHHVLPKEHREWFEQRGFTGAMDIDQFCVKLEKSHHEAIHGGGNWKLGRLWPGEWNQTIMRILREAEVELGQRLTRNQVLDIVGQRMKLNDIPLTFTKGRSR</sequence>
<dbReference type="AlphaFoldDB" id="L7U1X7"/>
<dbReference type="InterPro" id="IPR011755">
    <property type="entry name" value="CHP02269_MYXXA"/>
</dbReference>
<dbReference type="RefSeq" id="WP_015346471.1">
    <property type="nucleotide sequence ID" value="NC_020126.1"/>
</dbReference>
<dbReference type="Proteomes" id="UP000011131">
    <property type="component" value="Chromosome"/>
</dbReference>
<evidence type="ECO:0008006" key="3">
    <source>
        <dbReference type="Google" id="ProtNLM"/>
    </source>
</evidence>
<name>L7U1X7_MYXSD</name>
<keyword evidence="2" id="KW-1185">Reference proteome</keyword>
<dbReference type="PATRIC" id="fig|1278073.3.peg.894"/>
<accession>L7U1X7</accession>
<dbReference type="KEGG" id="msd:MYSTI_00859"/>
<protein>
    <recommendedName>
        <fullName evidence="3">DUF2380 domain-containing protein</fullName>
    </recommendedName>
</protein>
<evidence type="ECO:0000313" key="2">
    <source>
        <dbReference type="Proteomes" id="UP000011131"/>
    </source>
</evidence>
<organism evidence="1 2">
    <name type="scientific">Myxococcus stipitatus (strain DSM 14675 / JCM 12634 / Mx s8)</name>
    <dbReference type="NCBI Taxonomy" id="1278073"/>
    <lineage>
        <taxon>Bacteria</taxon>
        <taxon>Pseudomonadati</taxon>
        <taxon>Myxococcota</taxon>
        <taxon>Myxococcia</taxon>
        <taxon>Myxococcales</taxon>
        <taxon>Cystobacterineae</taxon>
        <taxon>Myxococcaceae</taxon>
        <taxon>Myxococcus</taxon>
    </lineage>
</organism>